<dbReference type="InterPro" id="IPR036291">
    <property type="entry name" value="NAD(P)-bd_dom_sf"/>
</dbReference>
<dbReference type="PANTHER" id="PTHR44196:SF3">
    <property type="entry name" value="SHORT CHAIN DEHYDROGENASE FAMILY PROTEIN"/>
    <property type="match status" value="1"/>
</dbReference>
<evidence type="ECO:0000313" key="6">
    <source>
        <dbReference type="Proteomes" id="UP000295830"/>
    </source>
</evidence>
<protein>
    <submittedName>
        <fullName evidence="5">NADP-dependent 3-hydroxy acid dehydrogenase YdfG</fullName>
    </submittedName>
</protein>
<dbReference type="GO" id="GO:0016491">
    <property type="term" value="F:oxidoreductase activity"/>
    <property type="evidence" value="ECO:0007669"/>
    <property type="project" value="UniProtKB-KW"/>
</dbReference>
<keyword evidence="6" id="KW-1185">Reference proteome</keyword>
<dbReference type="Pfam" id="PF00106">
    <property type="entry name" value="adh_short"/>
    <property type="match status" value="1"/>
</dbReference>
<comment type="caution">
    <text evidence="5">The sequence shown here is derived from an EMBL/GenBank/DDBJ whole genome shotgun (WGS) entry which is preliminary data.</text>
</comment>
<dbReference type="Proteomes" id="UP000295830">
    <property type="component" value="Unassembled WGS sequence"/>
</dbReference>
<evidence type="ECO:0000259" key="4">
    <source>
        <dbReference type="SMART" id="SM00822"/>
    </source>
</evidence>
<dbReference type="SUPFAM" id="SSF51735">
    <property type="entry name" value="NAD(P)-binding Rossmann-fold domains"/>
    <property type="match status" value="1"/>
</dbReference>
<proteinExistence type="inferred from homology"/>
<evidence type="ECO:0000256" key="2">
    <source>
        <dbReference type="ARBA" id="ARBA00023002"/>
    </source>
</evidence>
<evidence type="ECO:0000256" key="1">
    <source>
        <dbReference type="ARBA" id="ARBA00006484"/>
    </source>
</evidence>
<comment type="similarity">
    <text evidence="1 3">Belongs to the short-chain dehydrogenases/reductases (SDR) family.</text>
</comment>
<name>A0A4R7JRF3_9GAMM</name>
<accession>A0A4R7JRF3</accession>
<dbReference type="RefSeq" id="WP_133736396.1">
    <property type="nucleotide sequence ID" value="NZ_SOAX01000004.1"/>
</dbReference>
<feature type="domain" description="Ketoreductase" evidence="4">
    <location>
        <begin position="2"/>
        <end position="170"/>
    </location>
</feature>
<dbReference type="InterPro" id="IPR057326">
    <property type="entry name" value="KR_dom"/>
</dbReference>
<reference evidence="5 6" key="1">
    <citation type="submission" date="2019-03" db="EMBL/GenBank/DDBJ databases">
        <title>Genomic Encyclopedia of Type Strains, Phase IV (KMG-IV): sequencing the most valuable type-strain genomes for metagenomic binning, comparative biology and taxonomic classification.</title>
        <authorList>
            <person name="Goeker M."/>
        </authorList>
    </citation>
    <scope>NUCLEOTIDE SEQUENCE [LARGE SCALE GENOMIC DNA]</scope>
    <source>
        <strain evidence="5 6">DSM 15505</strain>
    </source>
</reference>
<evidence type="ECO:0000256" key="3">
    <source>
        <dbReference type="RuleBase" id="RU000363"/>
    </source>
</evidence>
<organism evidence="5 6">
    <name type="scientific">Halospina denitrificans</name>
    <dbReference type="NCBI Taxonomy" id="332522"/>
    <lineage>
        <taxon>Bacteria</taxon>
        <taxon>Pseudomonadati</taxon>
        <taxon>Pseudomonadota</taxon>
        <taxon>Gammaproteobacteria</taxon>
        <taxon>Halospina</taxon>
    </lineage>
</organism>
<sequence>MNSIFITGAGAGIGRATAHYFVAKGWFVGAADLDEAALHSLQEELGEAQCSIHVTDVVDAASVRQSLAGFAARTDGRLDVLHNNAGLLRVGRFEEIHLEDHRQVVDVNLTGLINVLHTAFPYLRDTPGARVVNMSSASAIYGTPDFASYSATKHGVRAMTEALDIEWEGYDIRVCDLMPPFVKTGMVASNEAGSGMFNAMGVHLTAEDVAREVWKLTRSSELHRPITRRMRSLWTVSGTLPAAAIRGIIKRLWGR</sequence>
<dbReference type="PANTHER" id="PTHR44196">
    <property type="entry name" value="DEHYDROGENASE/REDUCTASE SDR FAMILY MEMBER 7B"/>
    <property type="match status" value="1"/>
</dbReference>
<dbReference type="GO" id="GO:0016020">
    <property type="term" value="C:membrane"/>
    <property type="evidence" value="ECO:0007669"/>
    <property type="project" value="TreeGrafter"/>
</dbReference>
<gene>
    <name evidence="5" type="ORF">DES49_2160</name>
</gene>
<dbReference type="PRINTS" id="PR00080">
    <property type="entry name" value="SDRFAMILY"/>
</dbReference>
<dbReference type="EMBL" id="SOAX01000004">
    <property type="protein sequence ID" value="TDT40394.1"/>
    <property type="molecule type" value="Genomic_DNA"/>
</dbReference>
<keyword evidence="2" id="KW-0560">Oxidoreductase</keyword>
<dbReference type="PRINTS" id="PR00081">
    <property type="entry name" value="GDHRDH"/>
</dbReference>
<dbReference type="NCBIfam" id="NF006123">
    <property type="entry name" value="PRK08267.1"/>
    <property type="match status" value="1"/>
</dbReference>
<dbReference type="SMART" id="SM00822">
    <property type="entry name" value="PKS_KR"/>
    <property type="match status" value="1"/>
</dbReference>
<dbReference type="AlphaFoldDB" id="A0A4R7JRF3"/>
<dbReference type="OrthoDB" id="658698at2"/>
<dbReference type="Gene3D" id="3.40.50.720">
    <property type="entry name" value="NAD(P)-binding Rossmann-like Domain"/>
    <property type="match status" value="1"/>
</dbReference>
<evidence type="ECO:0000313" key="5">
    <source>
        <dbReference type="EMBL" id="TDT40394.1"/>
    </source>
</evidence>
<dbReference type="InterPro" id="IPR002347">
    <property type="entry name" value="SDR_fam"/>
</dbReference>